<feature type="transmembrane region" description="Helical" evidence="1">
    <location>
        <begin position="388"/>
        <end position="411"/>
    </location>
</feature>
<evidence type="ECO:0000313" key="2">
    <source>
        <dbReference type="EMBL" id="MDR7085960.1"/>
    </source>
</evidence>
<sequence length="524" mass="54384">MTGVRTLLRLYLRRDRVMLPAWIVGGVLLYYSQAVSTEGLYATQADLDKAAESIGGNAAFIAMLGPDRALNTLGGQVAWQSVAFGIIVAGLMSMFIVGRHTRAEEESGRDELIRSAVVDRTAPMIAAAIVAIGANVLLGILTTVSLLTVGLDVAGCVSLGVSLALGGIVFAGVALLAAQLTEGARSMYGITGAAIGVSYVVRAVGDVGNGALSWLSPIGWAQAMRAFAGEVWWPIALFVLGAGVPIAAAIWIFSRRDVGSGVWAARPGPARAGRGLRSSTGLAWRLQRGSIIGWGLGLLLMGLSYGSIGDDVEDLLGDSEFSQDVFGAGSGPSLTESFYATAIGMIALLACGLVISSALRPRGEEDAGRVEGLLATALPRSRWLWSHVAMTVLGAVGGVLLGGLGLGLGYALVTGDGGAISTYFVATIPYVAPVLLLGGIARLLYGVSSRLAPFAWVSLGFCFVVLMFGAVLQLPDWLAALSPFDHLALTPAEDVRWAPVLVIGALAVLASAAGQWLFRHRDVH</sequence>
<feature type="transmembrane region" description="Helical" evidence="1">
    <location>
        <begin position="157"/>
        <end position="178"/>
    </location>
</feature>
<keyword evidence="1" id="KW-0472">Membrane</keyword>
<keyword evidence="1" id="KW-1133">Transmembrane helix</keyword>
<feature type="transmembrane region" description="Helical" evidence="1">
    <location>
        <begin position="231"/>
        <end position="253"/>
    </location>
</feature>
<evidence type="ECO:0000313" key="3">
    <source>
        <dbReference type="Proteomes" id="UP001257739"/>
    </source>
</evidence>
<feature type="transmembrane region" description="Helical" evidence="1">
    <location>
        <begin position="77"/>
        <end position="97"/>
    </location>
</feature>
<dbReference type="Proteomes" id="UP001257739">
    <property type="component" value="Unassembled WGS sequence"/>
</dbReference>
<evidence type="ECO:0000256" key="1">
    <source>
        <dbReference type="SAM" id="Phobius"/>
    </source>
</evidence>
<feature type="transmembrane region" description="Helical" evidence="1">
    <location>
        <begin position="454"/>
        <end position="475"/>
    </location>
</feature>
<comment type="caution">
    <text evidence="2">The sequence shown here is derived from an EMBL/GenBank/DDBJ whole genome shotgun (WGS) entry which is preliminary data.</text>
</comment>
<gene>
    <name evidence="2" type="ORF">J2X11_000799</name>
</gene>
<feature type="transmembrane region" description="Helical" evidence="1">
    <location>
        <begin position="338"/>
        <end position="359"/>
    </location>
</feature>
<keyword evidence="3" id="KW-1185">Reference proteome</keyword>
<name>A0ABU1ULB2_9ACTN</name>
<keyword evidence="1" id="KW-0812">Transmembrane</keyword>
<accession>A0ABU1ULB2</accession>
<protein>
    <submittedName>
        <fullName evidence="2">ABC-2 type transport system permease protein</fullName>
    </submittedName>
</protein>
<dbReference type="RefSeq" id="WP_309967023.1">
    <property type="nucleotide sequence ID" value="NZ_JAVDWH010000001.1"/>
</dbReference>
<feature type="transmembrane region" description="Helical" evidence="1">
    <location>
        <begin position="190"/>
        <end position="211"/>
    </location>
</feature>
<proteinExistence type="predicted"/>
<feature type="transmembrane region" description="Helical" evidence="1">
    <location>
        <begin position="124"/>
        <end position="151"/>
    </location>
</feature>
<feature type="transmembrane region" description="Helical" evidence="1">
    <location>
        <begin position="495"/>
        <end position="518"/>
    </location>
</feature>
<feature type="transmembrane region" description="Helical" evidence="1">
    <location>
        <begin position="17"/>
        <end position="34"/>
    </location>
</feature>
<organism evidence="2 3">
    <name type="scientific">Aeromicrobium panaciterrae</name>
    <dbReference type="NCBI Taxonomy" id="363861"/>
    <lineage>
        <taxon>Bacteria</taxon>
        <taxon>Bacillati</taxon>
        <taxon>Actinomycetota</taxon>
        <taxon>Actinomycetes</taxon>
        <taxon>Propionibacteriales</taxon>
        <taxon>Nocardioidaceae</taxon>
        <taxon>Aeromicrobium</taxon>
    </lineage>
</organism>
<feature type="transmembrane region" description="Helical" evidence="1">
    <location>
        <begin position="291"/>
        <end position="308"/>
    </location>
</feature>
<reference evidence="2 3" key="1">
    <citation type="submission" date="2023-07" db="EMBL/GenBank/DDBJ databases">
        <title>Sorghum-associated microbial communities from plants grown in Nebraska, USA.</title>
        <authorList>
            <person name="Schachtman D."/>
        </authorList>
    </citation>
    <scope>NUCLEOTIDE SEQUENCE [LARGE SCALE GENOMIC DNA]</scope>
    <source>
        <strain evidence="2 3">BE248</strain>
    </source>
</reference>
<dbReference type="EMBL" id="JAVDWH010000001">
    <property type="protein sequence ID" value="MDR7085960.1"/>
    <property type="molecule type" value="Genomic_DNA"/>
</dbReference>
<feature type="transmembrane region" description="Helical" evidence="1">
    <location>
        <begin position="423"/>
        <end position="445"/>
    </location>
</feature>